<evidence type="ECO:0000313" key="3">
    <source>
        <dbReference type="WBParaSite" id="nRc.2.0.1.t07298-RA"/>
    </source>
</evidence>
<evidence type="ECO:0000313" key="2">
    <source>
        <dbReference type="Proteomes" id="UP000887565"/>
    </source>
</evidence>
<dbReference type="Proteomes" id="UP000887565">
    <property type="component" value="Unplaced"/>
</dbReference>
<protein>
    <submittedName>
        <fullName evidence="3">Secreted protein</fullName>
    </submittedName>
</protein>
<name>A0A915I0E9_ROMCU</name>
<organism evidence="2 3">
    <name type="scientific">Romanomermis culicivorax</name>
    <name type="common">Nematode worm</name>
    <dbReference type="NCBI Taxonomy" id="13658"/>
    <lineage>
        <taxon>Eukaryota</taxon>
        <taxon>Metazoa</taxon>
        <taxon>Ecdysozoa</taxon>
        <taxon>Nematoda</taxon>
        <taxon>Enoplea</taxon>
        <taxon>Dorylaimia</taxon>
        <taxon>Mermithida</taxon>
        <taxon>Mermithoidea</taxon>
        <taxon>Mermithidae</taxon>
        <taxon>Romanomermis</taxon>
    </lineage>
</organism>
<proteinExistence type="predicted"/>
<feature type="region of interest" description="Disordered" evidence="1">
    <location>
        <begin position="79"/>
        <end position="102"/>
    </location>
</feature>
<dbReference type="AlphaFoldDB" id="A0A915I0E9"/>
<evidence type="ECO:0000256" key="1">
    <source>
        <dbReference type="SAM" id="MobiDB-lite"/>
    </source>
</evidence>
<dbReference type="WBParaSite" id="nRc.2.0.1.t07298-RA">
    <property type="protein sequence ID" value="nRc.2.0.1.t07298-RA"/>
    <property type="gene ID" value="nRc.2.0.1.g07298"/>
</dbReference>
<accession>A0A915I0E9</accession>
<reference evidence="3" key="1">
    <citation type="submission" date="2022-11" db="UniProtKB">
        <authorList>
            <consortium name="WormBaseParasite"/>
        </authorList>
    </citation>
    <scope>IDENTIFICATION</scope>
</reference>
<sequence>LQILVPVTFLTTISFISTVTRSSPSKTRKLAISRAPRPVFTGAQSGFFTDFLYQLASMRQIICSDNSFKTLRMRSAKLSTSDPRTLISPSSRWTNTGPRRDN</sequence>
<keyword evidence="2" id="KW-1185">Reference proteome</keyword>